<dbReference type="InterPro" id="IPR016193">
    <property type="entry name" value="Cytidine_deaminase-like"/>
</dbReference>
<dbReference type="EMBL" id="MN739900">
    <property type="protein sequence ID" value="QHT76730.1"/>
    <property type="molecule type" value="Genomic_DNA"/>
</dbReference>
<evidence type="ECO:0008006" key="2">
    <source>
        <dbReference type="Google" id="ProtNLM"/>
    </source>
</evidence>
<protein>
    <recommendedName>
        <fullName evidence="2">CMP/dCMP-type deaminase domain-containing protein</fullName>
    </recommendedName>
</protein>
<name>A0A6C0H8N9_9ZZZZ</name>
<organism evidence="1">
    <name type="scientific">viral metagenome</name>
    <dbReference type="NCBI Taxonomy" id="1070528"/>
    <lineage>
        <taxon>unclassified sequences</taxon>
        <taxon>metagenomes</taxon>
        <taxon>organismal metagenomes</taxon>
    </lineage>
</organism>
<reference evidence="1" key="1">
    <citation type="journal article" date="2020" name="Nature">
        <title>Giant virus diversity and host interactions through global metagenomics.</title>
        <authorList>
            <person name="Schulz F."/>
            <person name="Roux S."/>
            <person name="Paez-Espino D."/>
            <person name="Jungbluth S."/>
            <person name="Walsh D.A."/>
            <person name="Denef V.J."/>
            <person name="McMahon K.D."/>
            <person name="Konstantinidis K.T."/>
            <person name="Eloe-Fadrosh E.A."/>
            <person name="Kyrpides N.C."/>
            <person name="Woyke T."/>
        </authorList>
    </citation>
    <scope>NUCLEOTIDE SEQUENCE</scope>
    <source>
        <strain evidence="1">GVMAG-M-3300023179-82</strain>
    </source>
</reference>
<evidence type="ECO:0000313" key="1">
    <source>
        <dbReference type="EMBL" id="QHT76730.1"/>
    </source>
</evidence>
<accession>A0A6C0H8N9</accession>
<dbReference type="AlphaFoldDB" id="A0A6C0H8N9"/>
<proteinExistence type="predicted"/>
<dbReference type="Gene3D" id="3.40.140.10">
    <property type="entry name" value="Cytidine Deaminase, domain 2"/>
    <property type="match status" value="1"/>
</dbReference>
<dbReference type="SUPFAM" id="SSF53927">
    <property type="entry name" value="Cytidine deaminase-like"/>
    <property type="match status" value="1"/>
</dbReference>
<sequence>MNHKMESLIELAYLEALKSPMTSRYGAILVYNGKVISSGYNDDRKLKISNNKLCCLLCG</sequence>
<dbReference type="GO" id="GO:0003824">
    <property type="term" value="F:catalytic activity"/>
    <property type="evidence" value="ECO:0007669"/>
    <property type="project" value="InterPro"/>
</dbReference>